<evidence type="ECO:0000256" key="5">
    <source>
        <dbReference type="ARBA" id="ARBA00022748"/>
    </source>
</evidence>
<dbReference type="SUPFAM" id="SSF82093">
    <property type="entry name" value="Heme chaperone CcmE"/>
    <property type="match status" value="1"/>
</dbReference>
<dbReference type="InterPro" id="IPR012340">
    <property type="entry name" value="NA-bd_OB-fold"/>
</dbReference>
<feature type="topological domain" description="Cytoplasmic" evidence="10">
    <location>
        <begin position="1"/>
        <end position="7"/>
    </location>
</feature>
<evidence type="ECO:0000256" key="2">
    <source>
        <dbReference type="ARBA" id="ARBA00022617"/>
    </source>
</evidence>
<evidence type="ECO:0000313" key="12">
    <source>
        <dbReference type="EMBL" id="MFC3711771.1"/>
    </source>
</evidence>
<evidence type="ECO:0000256" key="11">
    <source>
        <dbReference type="SAM" id="SignalP"/>
    </source>
</evidence>
<keyword evidence="6 10" id="KW-0735">Signal-anchor</keyword>
<keyword evidence="7 10" id="KW-1133">Transmembrane helix</keyword>
<keyword evidence="5 10" id="KW-0201">Cytochrome c-type biogenesis</keyword>
<reference evidence="13" key="1">
    <citation type="journal article" date="2019" name="Int. J. Syst. Evol. Microbiol.">
        <title>The Global Catalogue of Microorganisms (GCM) 10K type strain sequencing project: providing services to taxonomists for standard genome sequencing and annotation.</title>
        <authorList>
            <consortium name="The Broad Institute Genomics Platform"/>
            <consortium name="The Broad Institute Genome Sequencing Center for Infectious Disease"/>
            <person name="Wu L."/>
            <person name="Ma J."/>
        </authorList>
    </citation>
    <scope>NUCLEOTIDE SEQUENCE [LARGE SCALE GENOMIC DNA]</scope>
    <source>
        <strain evidence="13">KCTC 42644</strain>
    </source>
</reference>
<protein>
    <recommendedName>
        <fullName evidence="10">Cytochrome c-type biogenesis protein CcmE</fullName>
    </recommendedName>
    <alternativeName>
        <fullName evidence="10">Cytochrome c maturation protein E</fullName>
    </alternativeName>
    <alternativeName>
        <fullName evidence="10">Heme chaperone CcmE</fullName>
    </alternativeName>
</protein>
<evidence type="ECO:0000256" key="1">
    <source>
        <dbReference type="ARBA" id="ARBA00004370"/>
    </source>
</evidence>
<dbReference type="HAMAP" id="MF_01959">
    <property type="entry name" value="CcmE"/>
    <property type="match status" value="1"/>
</dbReference>
<comment type="subcellular location">
    <subcellularLocation>
        <location evidence="10">Cell membrane</location>
        <topology evidence="10">Single-pass type II membrane protein</topology>
    </subcellularLocation>
    <subcellularLocation>
        <location evidence="1">Membrane</location>
    </subcellularLocation>
</comment>
<evidence type="ECO:0000256" key="8">
    <source>
        <dbReference type="ARBA" id="ARBA00023004"/>
    </source>
</evidence>
<proteinExistence type="inferred from homology"/>
<dbReference type="InterPro" id="IPR036127">
    <property type="entry name" value="CcmE-like_sf"/>
</dbReference>
<keyword evidence="11" id="KW-0732">Signal</keyword>
<keyword evidence="3 10" id="KW-0812">Transmembrane</keyword>
<keyword evidence="8 10" id="KW-0408">Iron</keyword>
<keyword evidence="2 10" id="KW-0349">Heme</keyword>
<gene>
    <name evidence="10 12" type="primary">ccmE</name>
    <name evidence="10" type="synonym">cycJ</name>
    <name evidence="12" type="ORF">ACFOMD_04265</name>
</gene>
<dbReference type="NCBIfam" id="NF009727">
    <property type="entry name" value="PRK13254.1-1"/>
    <property type="match status" value="1"/>
</dbReference>
<dbReference type="Proteomes" id="UP001595615">
    <property type="component" value="Unassembled WGS sequence"/>
</dbReference>
<name>A0ABV7X755_9SPHN</name>
<dbReference type="PANTHER" id="PTHR34128">
    <property type="entry name" value="CYTOCHROME C-TYPE BIOGENESIS PROTEIN CCME HOMOLOG, MITOCHONDRIAL"/>
    <property type="match status" value="1"/>
</dbReference>
<evidence type="ECO:0000256" key="7">
    <source>
        <dbReference type="ARBA" id="ARBA00022989"/>
    </source>
</evidence>
<dbReference type="RefSeq" id="WP_380857337.1">
    <property type="nucleotide sequence ID" value="NZ_JBHRXV010000003.1"/>
</dbReference>
<feature type="binding site" description="covalent" evidence="10">
    <location>
        <position position="121"/>
    </location>
    <ligand>
        <name>heme</name>
        <dbReference type="ChEBI" id="CHEBI:30413"/>
    </ligand>
</feature>
<keyword evidence="13" id="KW-1185">Reference proteome</keyword>
<organism evidence="12 13">
    <name type="scientific">Sphingoaurantiacus capsulatus</name>
    <dbReference type="NCBI Taxonomy" id="1771310"/>
    <lineage>
        <taxon>Bacteria</taxon>
        <taxon>Pseudomonadati</taxon>
        <taxon>Pseudomonadota</taxon>
        <taxon>Alphaproteobacteria</taxon>
        <taxon>Sphingomonadales</taxon>
        <taxon>Sphingosinicellaceae</taxon>
        <taxon>Sphingoaurantiacus</taxon>
    </lineage>
</organism>
<dbReference type="Pfam" id="PF03100">
    <property type="entry name" value="CcmE"/>
    <property type="match status" value="1"/>
</dbReference>
<sequence>MKPKQQRMMLLGAALVALAGAGALAASALGDTATYFYSPSDVLAKGVPPGEAIRLGGLVEPGSVTREGATIHFRVTDNAQATAVAYTGIIPDLFREGQGVIAEGKFGADGGFVADSILAKHDENYMPPEVAGALHKTETAGE</sequence>
<comment type="similarity">
    <text evidence="10">Belongs to the CcmE/CycJ family.</text>
</comment>
<comment type="caution">
    <text evidence="12">The sequence shown here is derived from an EMBL/GenBank/DDBJ whole genome shotgun (WGS) entry which is preliminary data.</text>
</comment>
<dbReference type="NCBIfam" id="NF009731">
    <property type="entry name" value="PRK13254.1-5"/>
    <property type="match status" value="1"/>
</dbReference>
<evidence type="ECO:0000256" key="3">
    <source>
        <dbReference type="ARBA" id="ARBA00022692"/>
    </source>
</evidence>
<keyword evidence="10" id="KW-1003">Cell membrane</keyword>
<evidence type="ECO:0000256" key="10">
    <source>
        <dbReference type="HAMAP-Rule" id="MF_01959"/>
    </source>
</evidence>
<keyword evidence="4 10" id="KW-0479">Metal-binding</keyword>
<feature type="signal peptide" evidence="11">
    <location>
        <begin position="1"/>
        <end position="25"/>
    </location>
</feature>
<dbReference type="PANTHER" id="PTHR34128:SF2">
    <property type="entry name" value="CYTOCHROME C-TYPE BIOGENESIS PROTEIN CCME HOMOLOG, MITOCHONDRIAL"/>
    <property type="match status" value="1"/>
</dbReference>
<feature type="binding site" description="axial binding residue" evidence="10">
    <location>
        <position position="125"/>
    </location>
    <ligand>
        <name>heme</name>
        <dbReference type="ChEBI" id="CHEBI:30413"/>
    </ligand>
    <ligandPart>
        <name>Fe</name>
        <dbReference type="ChEBI" id="CHEBI:18248"/>
    </ligandPart>
</feature>
<dbReference type="InterPro" id="IPR004329">
    <property type="entry name" value="CcmE"/>
</dbReference>
<comment type="function">
    <text evidence="10">Heme chaperone required for the biogenesis of c-type cytochromes. Transiently binds heme delivered by CcmC and transfers the heme to apo-cytochromes in a process facilitated by CcmF and CcmH.</text>
</comment>
<evidence type="ECO:0000256" key="6">
    <source>
        <dbReference type="ARBA" id="ARBA00022968"/>
    </source>
</evidence>
<evidence type="ECO:0000256" key="4">
    <source>
        <dbReference type="ARBA" id="ARBA00022723"/>
    </source>
</evidence>
<dbReference type="Gene3D" id="2.40.50.140">
    <property type="entry name" value="Nucleic acid-binding proteins"/>
    <property type="match status" value="1"/>
</dbReference>
<evidence type="ECO:0000256" key="9">
    <source>
        <dbReference type="ARBA" id="ARBA00023136"/>
    </source>
</evidence>
<keyword evidence="9 10" id="KW-0472">Membrane</keyword>
<evidence type="ECO:0000313" key="13">
    <source>
        <dbReference type="Proteomes" id="UP001595615"/>
    </source>
</evidence>
<accession>A0ABV7X755</accession>
<feature type="topological domain" description="Extracellular" evidence="10">
    <location>
        <begin position="29"/>
        <end position="142"/>
    </location>
</feature>
<feature type="chain" id="PRO_5046438078" description="Cytochrome c-type biogenesis protein CcmE" evidence="11">
    <location>
        <begin position="26"/>
        <end position="142"/>
    </location>
</feature>
<dbReference type="EMBL" id="JBHRXV010000003">
    <property type="protein sequence ID" value="MFC3711771.1"/>
    <property type="molecule type" value="Genomic_DNA"/>
</dbReference>